<dbReference type="AlphaFoldDB" id="A0A7W5C1R7"/>
<feature type="region of interest" description="Disordered" evidence="1">
    <location>
        <begin position="1"/>
        <end position="45"/>
    </location>
</feature>
<feature type="compositionally biased region" description="Polar residues" evidence="1">
    <location>
        <begin position="28"/>
        <end position="45"/>
    </location>
</feature>
<gene>
    <name evidence="2" type="ORF">FHR96_003665</name>
</gene>
<dbReference type="InterPro" id="IPR032869">
    <property type="entry name" value="WHH_dom_containing"/>
</dbReference>
<protein>
    <submittedName>
        <fullName evidence="2">Putative Zn-binding protein involved in type VI secretion</fullName>
    </submittedName>
</protein>
<evidence type="ECO:0000313" key="2">
    <source>
        <dbReference type="EMBL" id="MBB3142764.1"/>
    </source>
</evidence>
<sequence length="496" mass="51787">MSDDIQLNDMCVTPDGPCETDDGPPEADSSTPRDTQGETLSGGSQHAANADAQWLAITSAPDFCRVGNSVVGFDSTATLDSPVRYSPDVIAAGRKLYRVGDLICGVRGDAGSGIVSGTSLGSGHVLITDGQDNVKVNGLPMARHDSACLINCNASGVGGAPGYLTTLRQTVQSAPGQAGAASDSEPSWNAGQEAGRVISDKWESAKSAARTAWEALPFSGDAATTAAARERVVQGAVDTYRGLDTLTGPSPLDLLDSGIGLVTGDAERAARYGEEWQRTADAYGGIKDAVVDAWQEARERNGTLGAIEMSATVFAFELVGPKGTGAAKSAADLAEAAGDVGRHAPKRPSDVATDDGVHISSNADINPDKKINGRKIINSEPPEKTVETAGGIVQFDKDGFPDFTPYSQKTVRVEGLNGSMVNDVPLAMERAGITSYNKSKYVWHHHQDGKTMMLVPKSVHSVRNGGVAHTGGRAVIQHNANNPDSLLTYPSPDEVF</sequence>
<dbReference type="Gene3D" id="2.60.200.60">
    <property type="match status" value="1"/>
</dbReference>
<dbReference type="RefSeq" id="WP_183389120.1">
    <property type="nucleotide sequence ID" value="NZ_JACHXM010000026.1"/>
</dbReference>
<reference evidence="2 3" key="1">
    <citation type="submission" date="2020-08" db="EMBL/GenBank/DDBJ databases">
        <title>Genomic Encyclopedia of Type Strains, Phase III (KMG-III): the genomes of soil and plant-associated and newly described type strains.</title>
        <authorList>
            <person name="Whitman W."/>
        </authorList>
    </citation>
    <scope>NUCLEOTIDE SEQUENCE [LARGE SCALE GENOMIC DNA]</scope>
    <source>
        <strain evidence="2 3">CECT 5995</strain>
    </source>
</reference>
<keyword evidence="3" id="KW-1185">Reference proteome</keyword>
<feature type="region of interest" description="Disordered" evidence="1">
    <location>
        <begin position="339"/>
        <end position="374"/>
    </location>
</feature>
<organism evidence="2 3">
    <name type="scientific">Halomonas organivorans</name>
    <dbReference type="NCBI Taxonomy" id="257772"/>
    <lineage>
        <taxon>Bacteria</taxon>
        <taxon>Pseudomonadati</taxon>
        <taxon>Pseudomonadota</taxon>
        <taxon>Gammaproteobacteria</taxon>
        <taxon>Oceanospirillales</taxon>
        <taxon>Halomonadaceae</taxon>
        <taxon>Halomonas</taxon>
    </lineage>
</organism>
<dbReference type="Pfam" id="PF14414">
    <property type="entry name" value="WHH"/>
    <property type="match status" value="1"/>
</dbReference>
<evidence type="ECO:0000256" key="1">
    <source>
        <dbReference type="SAM" id="MobiDB-lite"/>
    </source>
</evidence>
<evidence type="ECO:0000313" key="3">
    <source>
        <dbReference type="Proteomes" id="UP000525987"/>
    </source>
</evidence>
<dbReference type="EMBL" id="JACHXM010000026">
    <property type="protein sequence ID" value="MBB3142764.1"/>
    <property type="molecule type" value="Genomic_DNA"/>
</dbReference>
<name>A0A7W5C1R7_9GAMM</name>
<proteinExistence type="predicted"/>
<dbReference type="Proteomes" id="UP000525987">
    <property type="component" value="Unassembled WGS sequence"/>
</dbReference>
<comment type="caution">
    <text evidence="2">The sequence shown here is derived from an EMBL/GenBank/DDBJ whole genome shotgun (WGS) entry which is preliminary data.</text>
</comment>
<accession>A0A7W5C1R7</accession>